<dbReference type="EMBL" id="FSQT01000001">
    <property type="protein sequence ID" value="SIM57504.1"/>
    <property type="molecule type" value="Genomic_DNA"/>
</dbReference>
<accession>A0A1N5U9H1</accession>
<keyword evidence="1" id="KW-1133">Transmembrane helix</keyword>
<dbReference type="RefSeq" id="WP_143728205.1">
    <property type="nucleotide sequence ID" value="NZ_FSQT01000001.1"/>
</dbReference>
<feature type="transmembrane region" description="Helical" evidence="1">
    <location>
        <begin position="12"/>
        <end position="31"/>
    </location>
</feature>
<keyword evidence="1" id="KW-0472">Membrane</keyword>
<keyword evidence="3" id="KW-1185">Reference proteome</keyword>
<proteinExistence type="predicted"/>
<dbReference type="Proteomes" id="UP000185124">
    <property type="component" value="Unassembled WGS sequence"/>
</dbReference>
<dbReference type="OrthoDB" id="3361342at2"/>
<name>A0A1N5U9H1_9ACTN</name>
<evidence type="ECO:0000313" key="3">
    <source>
        <dbReference type="Proteomes" id="UP000185124"/>
    </source>
</evidence>
<organism evidence="2 3">
    <name type="scientific">Micromonospora cremea</name>
    <dbReference type="NCBI Taxonomy" id="709881"/>
    <lineage>
        <taxon>Bacteria</taxon>
        <taxon>Bacillati</taxon>
        <taxon>Actinomycetota</taxon>
        <taxon>Actinomycetes</taxon>
        <taxon>Micromonosporales</taxon>
        <taxon>Micromonosporaceae</taxon>
        <taxon>Micromonospora</taxon>
    </lineage>
</organism>
<evidence type="ECO:0000313" key="2">
    <source>
        <dbReference type="EMBL" id="SIM57504.1"/>
    </source>
</evidence>
<protein>
    <submittedName>
        <fullName evidence="2">Uncharacterized protein</fullName>
    </submittedName>
</protein>
<reference evidence="3" key="1">
    <citation type="submission" date="2016-12" db="EMBL/GenBank/DDBJ databases">
        <authorList>
            <person name="Varghese N."/>
            <person name="Submissions S."/>
        </authorList>
    </citation>
    <scope>NUCLEOTIDE SEQUENCE [LARGE SCALE GENOMIC DNA]</scope>
    <source>
        <strain evidence="3">DSM 45599</strain>
    </source>
</reference>
<keyword evidence="1" id="KW-0812">Transmembrane</keyword>
<evidence type="ECO:0000256" key="1">
    <source>
        <dbReference type="SAM" id="Phobius"/>
    </source>
</evidence>
<sequence length="208" mass="23104">MTKWSPRRRWAVVVVVTVVAVAAGVVTIAWVRRTASPWPAMAGTPYEIPLGSDGCPVIDERRQFVDAHGPLVPPGATEVLLCTTPTALPIQRPGVAHPPRQRVLRAGAADFAALLNRLPTRNDAWRQWQRRHSGWWPDAAPEPMGEACPLIGYSREHSFVLRYPDRPPVPLIYTCGGRAGGLTSGTRTRMDYTKPHLVDEFLSRFQQQ</sequence>
<dbReference type="AlphaFoldDB" id="A0A1N5U9H1"/>
<gene>
    <name evidence="2" type="ORF">SAMN04489832_0728</name>
</gene>